<evidence type="ECO:0000256" key="1">
    <source>
        <dbReference type="ARBA" id="ARBA00009410"/>
    </source>
</evidence>
<dbReference type="InterPro" id="IPR006076">
    <property type="entry name" value="FAD-dep_OxRdtase"/>
</dbReference>
<reference evidence="4 5" key="1">
    <citation type="submission" date="2016-10" db="EMBL/GenBank/DDBJ databases">
        <authorList>
            <person name="de Groot N.N."/>
        </authorList>
    </citation>
    <scope>NUCLEOTIDE SEQUENCE [LARGE SCALE GENOMIC DNA]</scope>
    <source>
        <strain evidence="4 5">DSM 26656</strain>
    </source>
</reference>
<dbReference type="RefSeq" id="WP_103870502.1">
    <property type="nucleotide sequence ID" value="NZ_FNUY01000001.1"/>
</dbReference>
<dbReference type="GO" id="GO:0008718">
    <property type="term" value="F:D-amino-acid dehydrogenase activity"/>
    <property type="evidence" value="ECO:0007669"/>
    <property type="project" value="TreeGrafter"/>
</dbReference>
<name>A0A1H5RYM2_9HYPH</name>
<dbReference type="PANTHER" id="PTHR13847:SF280">
    <property type="entry name" value="D-AMINO ACID DEHYDROGENASE"/>
    <property type="match status" value="1"/>
</dbReference>
<keyword evidence="5" id="KW-1185">Reference proteome</keyword>
<evidence type="ECO:0000313" key="4">
    <source>
        <dbReference type="EMBL" id="SEF43442.1"/>
    </source>
</evidence>
<evidence type="ECO:0000313" key="5">
    <source>
        <dbReference type="Proteomes" id="UP000236743"/>
    </source>
</evidence>
<dbReference type="GO" id="GO:0055130">
    <property type="term" value="P:D-alanine catabolic process"/>
    <property type="evidence" value="ECO:0007669"/>
    <property type="project" value="TreeGrafter"/>
</dbReference>
<dbReference type="GO" id="GO:0005737">
    <property type="term" value="C:cytoplasm"/>
    <property type="evidence" value="ECO:0007669"/>
    <property type="project" value="TreeGrafter"/>
</dbReference>
<dbReference type="AlphaFoldDB" id="A0A1H5RYM2"/>
<keyword evidence="2" id="KW-0560">Oxidoreductase</keyword>
<proteinExistence type="inferred from homology"/>
<comment type="similarity">
    <text evidence="1">Belongs to the DadA oxidoreductase family.</text>
</comment>
<dbReference type="Gene3D" id="3.50.50.60">
    <property type="entry name" value="FAD/NAD(P)-binding domain"/>
    <property type="match status" value="1"/>
</dbReference>
<dbReference type="OrthoDB" id="9787190at2"/>
<dbReference type="Pfam" id="PF01266">
    <property type="entry name" value="DAO"/>
    <property type="match status" value="1"/>
</dbReference>
<feature type="domain" description="FAD dependent oxidoreductase" evidence="3">
    <location>
        <begin position="19"/>
        <end position="412"/>
    </location>
</feature>
<evidence type="ECO:0000256" key="2">
    <source>
        <dbReference type="ARBA" id="ARBA00023002"/>
    </source>
</evidence>
<sequence length="442" mass="47732">MSPPVTRIHSDEKLPETADVVVIGGGIAGVTAAYALAKKGHSVALIEKGHVAGEQSSRNWGWCRQQNRDLRELPLAQRAVSMWSGLNKELGAETGFRPTGLLFVTEKQSDLDLWSSWVERARDYQVHSRMLTAAEAKAMTTGSTGNWIGGVHSPSDGRAEPALAAPAIAEGARRLGVTIHQNCAARGLETTAGKVSAVVTEKGTIRTGAVLAAGGAWTSMFCRHHGIKLPQAGVRSTSFFTEAAPQVIEGGLSMPDITFRRRLDGGYTVGISGRGLLELTPQGMLYTQQFWPTFRKRRWGLKIRAGRSFFAGPEAFSRWTNDSVSPFERIRTFDPPAQEELVTFGLKRLGELYPELANLKVAHKYGGLVDFTPDWIPVISAVDALPGFHISTGFSGHGFGIGPAAGQLAADLIANDTPIVDPHPYRYSRMIDGTDLGEPGMM</sequence>
<dbReference type="Gene3D" id="3.30.9.10">
    <property type="entry name" value="D-Amino Acid Oxidase, subunit A, domain 2"/>
    <property type="match status" value="1"/>
</dbReference>
<dbReference type="Proteomes" id="UP000236743">
    <property type="component" value="Unassembled WGS sequence"/>
</dbReference>
<protein>
    <submittedName>
        <fullName evidence="4">Glycine/D-amino acid oxidase</fullName>
    </submittedName>
</protein>
<dbReference type="SUPFAM" id="SSF51905">
    <property type="entry name" value="FAD/NAD(P)-binding domain"/>
    <property type="match status" value="1"/>
</dbReference>
<dbReference type="EMBL" id="FNUY01000001">
    <property type="protein sequence ID" value="SEF43442.1"/>
    <property type="molecule type" value="Genomic_DNA"/>
</dbReference>
<dbReference type="PANTHER" id="PTHR13847">
    <property type="entry name" value="SARCOSINE DEHYDROGENASE-RELATED"/>
    <property type="match status" value="1"/>
</dbReference>
<evidence type="ECO:0000259" key="3">
    <source>
        <dbReference type="Pfam" id="PF01266"/>
    </source>
</evidence>
<dbReference type="GO" id="GO:0005886">
    <property type="term" value="C:plasma membrane"/>
    <property type="evidence" value="ECO:0007669"/>
    <property type="project" value="TreeGrafter"/>
</dbReference>
<organism evidence="4 5">
    <name type="scientific">Bosea lathyri</name>
    <dbReference type="NCBI Taxonomy" id="1036778"/>
    <lineage>
        <taxon>Bacteria</taxon>
        <taxon>Pseudomonadati</taxon>
        <taxon>Pseudomonadota</taxon>
        <taxon>Alphaproteobacteria</taxon>
        <taxon>Hyphomicrobiales</taxon>
        <taxon>Boseaceae</taxon>
        <taxon>Bosea</taxon>
    </lineage>
</organism>
<gene>
    <name evidence="4" type="ORF">SAMN04488115_10176</name>
</gene>
<dbReference type="InterPro" id="IPR036188">
    <property type="entry name" value="FAD/NAD-bd_sf"/>
</dbReference>
<accession>A0A1H5RYM2</accession>